<accession>Q8G9Q0</accession>
<evidence type="ECO:0000313" key="15">
    <source>
        <dbReference type="EMBL" id="AAR15341.1"/>
    </source>
</evidence>
<keyword evidence="8 13" id="KW-0732">Signal</keyword>
<dbReference type="Pfam" id="PF00753">
    <property type="entry name" value="Lactamase_B"/>
    <property type="match status" value="1"/>
</dbReference>
<feature type="binding site" evidence="29 30">
    <location>
        <position position="108"/>
    </location>
    <ligand>
        <name>Zn(2+)</name>
        <dbReference type="ChEBI" id="CHEBI:29105"/>
        <label>2</label>
    </ligand>
</feature>
<evidence type="ECO:0000256" key="3">
    <source>
        <dbReference type="ARBA" id="ARBA00004418"/>
    </source>
</evidence>
<evidence type="ECO:0000313" key="28">
    <source>
        <dbReference type="EMBL" id="CAD37801.1"/>
    </source>
</evidence>
<feature type="binding site" evidence="33">
    <location>
        <position position="163"/>
    </location>
    <ligand>
        <name>Zn(2+)</name>
        <dbReference type="ChEBI" id="CHEBI:29105"/>
        <label>4</label>
    </ligand>
</feature>
<dbReference type="PDBsum" id="4BP0"/>
<dbReference type="EMBL" id="GU831554">
    <property type="protein sequence ID" value="ADF36538.1"/>
    <property type="molecule type" value="Genomic_DNA"/>
</dbReference>
<dbReference type="EMBL" id="KP299160">
    <property type="protein sequence ID" value="AKC05763.1"/>
    <property type="molecule type" value="Genomic_DNA"/>
</dbReference>
<dbReference type="EMBL" id="AY341249">
    <property type="protein sequence ID" value="AAR15341.1"/>
    <property type="molecule type" value="Genomic_DNA"/>
</dbReference>
<dbReference type="GO" id="GO:0042597">
    <property type="term" value="C:periplasmic space"/>
    <property type="evidence" value="ECO:0007669"/>
    <property type="project" value="UniProtKB-SubCell"/>
</dbReference>
<evidence type="ECO:0000313" key="25">
    <source>
        <dbReference type="EMBL" id="ADF36549.1"/>
    </source>
</evidence>
<dbReference type="GO" id="GO:0008800">
    <property type="term" value="F:beta-lactamase activity"/>
    <property type="evidence" value="ECO:0007669"/>
    <property type="project" value="UniProtKB-EC"/>
</dbReference>
<dbReference type="PDBsum" id="5NDB"/>
<dbReference type="PDB" id="2FHX">
    <property type="method" value="X-ray"/>
    <property type="resolution" value="1.90 A"/>
    <property type="chains" value="A/B=31-276"/>
</dbReference>
<dbReference type="InterPro" id="IPR001018">
    <property type="entry name" value="Beta-lactamase_class-B_CS"/>
</dbReference>
<reference evidence="26" key="5">
    <citation type="submission" date="2014-12" db="EMBL/GenBank/DDBJ databases">
        <authorList>
            <person name="Lo Raquel"/>
        </authorList>
    </citation>
    <scope>NUCLEOTIDE SEQUENCE</scope>
    <source>
        <strain evidence="26">PS106</strain>
    </source>
</reference>
<evidence type="ECO:0000256" key="1">
    <source>
        <dbReference type="ARBA" id="ARBA00001526"/>
    </source>
</evidence>
<comment type="subcellular location">
    <subcellularLocation>
        <location evidence="3">Periplasm</location>
    </subcellularLocation>
</comment>
<evidence type="ECO:0000313" key="19">
    <source>
        <dbReference type="EMBL" id="ADF36541.1"/>
    </source>
</evidence>
<reference evidence="15" key="2">
    <citation type="journal article" date="2004" name="Antimicrob. Agents Chemother.">
        <title>Molecular analysis of metallo-beta-lactamase gene bla(SPM-1)-surrounding sequences from disseminated Pseudomonas aeruginosa isolates in Recife, Brazil.</title>
        <authorList>
            <person name="Poirel L."/>
            <person name="Magalhaes M."/>
            <person name="Lopes M."/>
            <person name="Nordmann P."/>
        </authorList>
    </citation>
    <scope>NUCLEOTIDE SEQUENCE</scope>
</reference>
<evidence type="ECO:0000313" key="20">
    <source>
        <dbReference type="EMBL" id="ADF36542.1"/>
    </source>
</evidence>
<gene>
    <name evidence="28" type="primary">spm-1</name>
    <name evidence="15" type="synonym">bla SPM-1</name>
    <name evidence="16" type="synonym">blaSPM-1</name>
    <name evidence="27" type="ORF">CCBH4851_00081</name>
    <name evidence="26" type="ORF">ICEPaeSP_00028</name>
</gene>
<dbReference type="PDBsum" id="5NDE"/>
<feature type="chain" id="PRO_5015099117" description="beta-lactamase" evidence="13">
    <location>
        <begin position="29"/>
        <end position="276"/>
    </location>
</feature>
<evidence type="ECO:0000313" key="17">
    <source>
        <dbReference type="EMBL" id="ADF36539.1"/>
    </source>
</evidence>
<dbReference type="EC" id="3.5.2.6" evidence="6"/>
<comment type="subunit">
    <text evidence="5">Monomer.</text>
</comment>
<dbReference type="EMBL" id="GU831565">
    <property type="protein sequence ID" value="ADF36549.1"/>
    <property type="molecule type" value="Genomic_DNA"/>
</dbReference>
<comment type="similarity">
    <text evidence="4">Belongs to the metallo-beta-lactamase superfamily. Class-B beta-lactamase family.</text>
</comment>
<evidence type="ECO:0000313" key="21">
    <source>
        <dbReference type="EMBL" id="ADF36543.1"/>
    </source>
</evidence>
<keyword evidence="7 29" id="KW-0479">Metal-binding</keyword>
<dbReference type="GO" id="GO:0017001">
    <property type="term" value="P:antibiotic catabolic process"/>
    <property type="evidence" value="ECO:0007669"/>
    <property type="project" value="InterPro"/>
</dbReference>
<feature type="domain" description="Metallo-beta-lactamase" evidence="14">
    <location>
        <begin position="69"/>
        <end position="251"/>
    </location>
</feature>
<evidence type="ECO:0000256" key="5">
    <source>
        <dbReference type="ARBA" id="ARBA00011245"/>
    </source>
</evidence>
<dbReference type="EMBL" id="GU831559">
    <property type="protein sequence ID" value="ADF36543.1"/>
    <property type="molecule type" value="Genomic_DNA"/>
</dbReference>
<evidence type="ECO:0000256" key="10">
    <source>
        <dbReference type="ARBA" id="ARBA00022801"/>
    </source>
</evidence>
<evidence type="ECO:0000256" key="2">
    <source>
        <dbReference type="ARBA" id="ARBA00001947"/>
    </source>
</evidence>
<dbReference type="PDB" id="4BP0">
    <property type="method" value="X-ray"/>
    <property type="resolution" value="2.24 A"/>
    <property type="chains" value="A/B/C/D=29-276"/>
</dbReference>
<dbReference type="EMBL" id="GU831561">
    <property type="protein sequence ID" value="ADF36545.1"/>
    <property type="molecule type" value="Genomic_DNA"/>
</dbReference>
<feature type="binding site" evidence="30 31">
    <location>
        <position position="251"/>
    </location>
    <ligand>
        <name>Zn(2+)</name>
        <dbReference type="ChEBI" id="CHEBI:29105"/>
        <label>3</label>
    </ligand>
</feature>
<sequence precursor="true">MNSPKSRALLGFMGAFCLLLVAGAPLSAKSSDHVDLPYNLTATKIDSDVFVVTDRDFYSSNVLVAKMLDGTVVIVSSPFENLGTQTLMDWVAKTMKPKKVVAINTHFHLDGTGGNEIYKKMGAETWSSDLTKQLRLEENKKDRIKAAEFYKNEDLKRRILSSHPVPADNVFDLKQGKVFSFSNELVEVSFPGPAHSPDNVVVYFPKKKLLFGGCMIKPKELGYLGDANVKAWPDSARRLKKFDAKIVIPGHGEWGGPEMVNKTIKVAEKAVGEMRL</sequence>
<evidence type="ECO:0000313" key="24">
    <source>
        <dbReference type="EMBL" id="ADF36546.1"/>
    </source>
</evidence>
<dbReference type="EMBL" id="GU831556">
    <property type="protein sequence ID" value="ADF36540.1"/>
    <property type="molecule type" value="Genomic_DNA"/>
</dbReference>
<dbReference type="Gene3D" id="3.60.15.10">
    <property type="entry name" value="Ribonuclease Z/Hydroxyacylglutathione hydrolase-like"/>
    <property type="match status" value="1"/>
</dbReference>
<evidence type="ECO:0000313" key="26">
    <source>
        <dbReference type="EMBL" id="AKC05763.1"/>
    </source>
</evidence>
<feature type="binding site" evidence="32 33">
    <location>
        <position position="33"/>
    </location>
    <ligand>
        <name>Zn(2+)</name>
        <dbReference type="ChEBI" id="CHEBI:29105"/>
        <label>1</label>
    </ligand>
</feature>
<reference evidence="27" key="7">
    <citation type="submission" date="2015-08" db="EMBL/GenBank/DDBJ databases">
        <title>Pseudomonas aeruginosa strain CCBH4851 chromosome region.</title>
        <authorList>
            <person name="Silveira M.C."/>
            <person name="Carvalho-Assef A.P.D."/>
            <person name="Albano R.M."/>
        </authorList>
    </citation>
    <scope>NUCLEOTIDE SEQUENCE</scope>
    <source>
        <strain evidence="27">CCBH4851</strain>
    </source>
</reference>
<organism evidence="28">
    <name type="scientific">Pseudomonas aeruginosa</name>
    <dbReference type="NCBI Taxonomy" id="287"/>
    <lineage>
        <taxon>Bacteria</taxon>
        <taxon>Pseudomonadati</taxon>
        <taxon>Pseudomonadota</taxon>
        <taxon>Gammaproteobacteria</taxon>
        <taxon>Pseudomonadales</taxon>
        <taxon>Pseudomonadaceae</taxon>
        <taxon>Pseudomonas</taxon>
    </lineage>
</organism>
<reference evidence="32 33" key="9">
    <citation type="journal article" date="2018" name="Chemistry">
        <title>Cyclobutanone Mimics of Intermediates in Metallo-beta-Lactamase Catalysis.</title>
        <authorList>
            <person name="Abboud M.I."/>
            <person name="Kosmopoulou M."/>
            <person name="Krismanich A.P."/>
            <person name="Johnson J.W."/>
            <person name="Hinchliffe P."/>
            <person name="Brem J."/>
            <person name="Claridge T.D.W."/>
            <person name="Spencer J."/>
            <person name="Schofield C.J."/>
            <person name="Dmitrienko G.I."/>
        </authorList>
    </citation>
    <scope>X-RAY CRYSTALLOGRAPHY (1.70 ANGSTROMS) OF 29-276 IN COMPLEX WITH ZN(2+)</scope>
</reference>
<evidence type="ECO:0000313" key="22">
    <source>
        <dbReference type="EMBL" id="ADF36544.1"/>
    </source>
</evidence>
<reference evidence="31" key="8">
    <citation type="journal article" date="2017" name="Angew. Chem. Int. Ed.">
        <title>&lt;sup&gt;19&lt;/sup&gt; F-NMR Reveals the Role of Mobile Loops in Product and Inhibitor Binding by the Sao Paulo Metallo-beta-Lactamase.</title>
        <authorList>
            <person name="Abboud M.I."/>
            <person name="Hinchliffe P."/>
            <person name="Brem J."/>
            <person name="Macsics R."/>
            <person name="Pfeffer I."/>
            <person name="Makena A."/>
            <person name="Umland K.D."/>
            <person name="Rydzik A.M."/>
            <person name="Li G.B."/>
            <person name="Spencer J."/>
            <person name="Claridge T.D."/>
            <person name="Schofield C.J."/>
        </authorList>
    </citation>
    <scope>X-RAY CRYSTALLOGRAPHY (1.75 ANGSTROMS) OF 29-276 IN COMPLEX WITH ZN(2+)</scope>
</reference>
<dbReference type="AlphaFoldDB" id="Q8G9Q0"/>
<dbReference type="NCBIfam" id="NF012229">
    <property type="entry name" value="bla_class_B_core"/>
    <property type="match status" value="1"/>
</dbReference>
<evidence type="ECO:0000256" key="13">
    <source>
        <dbReference type="SAM" id="SignalP"/>
    </source>
</evidence>
<dbReference type="RefSeq" id="WP_063864747.1">
    <property type="nucleotide sequence ID" value="NG_050140.1"/>
</dbReference>
<dbReference type="PDB" id="5NDE">
    <property type="method" value="X-ray"/>
    <property type="resolution" value="1.70 A"/>
    <property type="chains" value="A/B=29-276"/>
</dbReference>
<dbReference type="PATRIC" id="fig|287.2965.peg.2787"/>
<comment type="cofactor">
    <cofactor evidence="2">
        <name>Zn(2+)</name>
        <dbReference type="ChEBI" id="CHEBI:29105"/>
    </cofactor>
</comment>
<evidence type="ECO:0000256" key="4">
    <source>
        <dbReference type="ARBA" id="ARBA00005250"/>
    </source>
</evidence>
<dbReference type="NCBIfam" id="NF012150">
    <property type="entry name" value="blaSPM"/>
    <property type="match status" value="1"/>
</dbReference>
<evidence type="ECO:0007829" key="33">
    <source>
        <dbReference type="PDB" id="5NDE"/>
    </source>
</evidence>
<dbReference type="NCBIfam" id="NF033088">
    <property type="entry name" value="bla_subclass_B1"/>
    <property type="match status" value="1"/>
</dbReference>
<keyword evidence="9" id="KW-0574">Periplasm</keyword>
<evidence type="ECO:0000256" key="11">
    <source>
        <dbReference type="ARBA" id="ARBA00022833"/>
    </source>
</evidence>
<keyword evidence="12" id="KW-0046">Antibiotic resistance</keyword>
<evidence type="ECO:0000313" key="18">
    <source>
        <dbReference type="EMBL" id="ADF36540.1"/>
    </source>
</evidence>
<dbReference type="GO" id="GO:0008270">
    <property type="term" value="F:zinc ion binding"/>
    <property type="evidence" value="ECO:0007669"/>
    <property type="project" value="InterPro"/>
</dbReference>
<dbReference type="EMBL" id="GU831560">
    <property type="protein sequence ID" value="ADF36544.1"/>
    <property type="molecule type" value="Genomic_DNA"/>
</dbReference>
<dbReference type="EMBL" id="KT454971">
    <property type="protein sequence ID" value="ALI58787.1"/>
    <property type="molecule type" value="Genomic_DNA"/>
</dbReference>
<evidence type="ECO:0000256" key="9">
    <source>
        <dbReference type="ARBA" id="ARBA00022764"/>
    </source>
</evidence>
<evidence type="ECO:0000313" key="27">
    <source>
        <dbReference type="EMBL" id="ALI58787.1"/>
    </source>
</evidence>
<feature type="binding site" evidence="29 30">
    <location>
        <position position="110"/>
    </location>
    <ligand>
        <name>Zn(2+)</name>
        <dbReference type="ChEBI" id="CHEBI:29105"/>
        <label>2</label>
    </ligand>
</feature>
<dbReference type="InterPro" id="IPR001279">
    <property type="entry name" value="Metallo-B-lactamas"/>
</dbReference>
<evidence type="ECO:0007829" key="32">
    <source>
        <dbReference type="PDB" id="5NDB"/>
    </source>
</evidence>
<feature type="binding site" evidence="29 30">
    <location>
        <position position="195"/>
    </location>
    <ligand>
        <name>Zn(2+)</name>
        <dbReference type="ChEBI" id="CHEBI:29105"/>
        <label>2</label>
    </ligand>
</feature>
<feature type="modified residue" description="Cysteine sulfinic acid (-SO2H)" evidence="29">
    <location>
        <position position="214"/>
    </location>
</feature>
<name>Q8G9Q0_PSEAI</name>
<feature type="binding site" evidence="33">
    <location>
        <position position="116"/>
    </location>
    <ligand>
        <name>Zn(2+)</name>
        <dbReference type="ChEBI" id="CHEBI:29105"/>
        <label>4</label>
    </ligand>
</feature>
<dbReference type="SMR" id="Q8G9Q0"/>
<evidence type="ECO:0007829" key="31">
    <source>
        <dbReference type="PDB" id="5LS3"/>
    </source>
</evidence>
<evidence type="ECO:0000313" key="16">
    <source>
        <dbReference type="EMBL" id="ADF36538.1"/>
    </source>
</evidence>
<dbReference type="CARD" id="ARO:3003793">
    <property type="molecule name" value="SPM-1"/>
    <property type="mechanism identifier" value="ARO:0001004"/>
    <property type="mechanism name" value="antibiotic inactivation"/>
</dbReference>
<protein>
    <recommendedName>
        <fullName evidence="6">beta-lactamase</fullName>
        <ecNumber evidence="6">3.5.2.6</ecNumber>
    </recommendedName>
</protein>
<feature type="signal peptide" evidence="13">
    <location>
        <begin position="1"/>
        <end position="28"/>
    </location>
</feature>
<evidence type="ECO:0000259" key="14">
    <source>
        <dbReference type="SMART" id="SM00849"/>
    </source>
</evidence>
<dbReference type="EMBL" id="GU831562">
    <property type="protein sequence ID" value="ADF36546.1"/>
    <property type="molecule type" value="Genomic_DNA"/>
</dbReference>
<dbReference type="InterPro" id="IPR036866">
    <property type="entry name" value="RibonucZ/Hydroxyglut_hydro"/>
</dbReference>
<dbReference type="PANTHER" id="PTHR42951">
    <property type="entry name" value="METALLO-BETA-LACTAMASE DOMAIN-CONTAINING"/>
    <property type="match status" value="1"/>
</dbReference>
<dbReference type="InterPro" id="IPR058199">
    <property type="entry name" value="BlaB//VIM/IMP-1"/>
</dbReference>
<evidence type="ECO:0000256" key="6">
    <source>
        <dbReference type="ARBA" id="ARBA00012865"/>
    </source>
</evidence>
<dbReference type="EMBL" id="AJ492820">
    <property type="protein sequence ID" value="CAD37801.1"/>
    <property type="molecule type" value="Genomic_DNA"/>
</dbReference>
<evidence type="ECO:0000256" key="7">
    <source>
        <dbReference type="ARBA" id="ARBA00022723"/>
    </source>
</evidence>
<dbReference type="InterPro" id="IPR050855">
    <property type="entry name" value="NDM-1-like"/>
</dbReference>
<dbReference type="EMBL" id="GU831555">
    <property type="protein sequence ID" value="ADF36539.1"/>
    <property type="molecule type" value="Genomic_DNA"/>
</dbReference>
<dbReference type="PANTHER" id="PTHR42951:SF4">
    <property type="entry name" value="ACYL-COENZYME A THIOESTERASE MBLAC2"/>
    <property type="match status" value="1"/>
</dbReference>
<evidence type="ECO:0000256" key="12">
    <source>
        <dbReference type="ARBA" id="ARBA00023251"/>
    </source>
</evidence>
<dbReference type="GO" id="GO:0046677">
    <property type="term" value="P:response to antibiotic"/>
    <property type="evidence" value="ECO:0007669"/>
    <property type="project" value="UniProtKB-KW"/>
</dbReference>
<reference evidence="30" key="6">
    <citation type="journal article" date="2015" name="Chem. Sci.">
        <title>Studying the active-site loop movement of the Sao Paolo metallo-beta-lactamase-1Electronic supplementary information (ESI) available: Procedures for protein expression and purification, &lt;sup&gt;19&lt;/sup&gt;F-labelling, crystallisation, data collection, and structure determination, table of crystallographic data, table of crystallographic parameters and refinement statistics, figures showing binding mode and distances, procedures for mass spectrometry measurements, differential scanning fluorimetry measurements, stopped-flow measurements and other kinetics measurements. See DOI: 10.1039/c4sc01752hClick here for additional data file.</title>
        <authorList>
            <person name="Brem J."/>
            <person name="Struwe W.B."/>
            <person name="Rydzik A.M."/>
            <person name="Tarhonskaya H."/>
            <person name="Pfeffer I."/>
            <person name="Flashman E."/>
            <person name="van Berkel S.S."/>
            <person name="Spencer J."/>
            <person name="Claridge T.D."/>
            <person name="McDonough M.A."/>
            <person name="Benesch J.L."/>
            <person name="Schofield C.J."/>
        </authorList>
    </citation>
    <scope>X-RAY CRYSTALLOGRAPHY (2.24 ANGSTROMS) OF 29-276 IN COMPLEX WITH ZN(2+)</scope>
</reference>
<reference evidence="28" key="1">
    <citation type="journal article" date="2002" name="J. Antimicrob. Chemother.">
        <title>Molecular characterization of SPM-1, a novel metallo-beta-lactamase isolated in Latin America: report from the SENTRY antimicrobial surveillance programme.</title>
        <authorList>
            <person name="Toleman M.A."/>
            <person name="Simm A.M."/>
            <person name="Murphy T.A."/>
            <person name="Gales A.C."/>
            <person name="Biedenbach D.J."/>
            <person name="Jones R.N."/>
            <person name="Walsh T.R."/>
        </authorList>
    </citation>
    <scope>NUCLEOTIDE SEQUENCE</scope>
    <source>
        <strain evidence="28">406</strain>
    </source>
</reference>
<dbReference type="EMBL" id="GU831557">
    <property type="protein sequence ID" value="ADF36541.1"/>
    <property type="molecule type" value="Genomic_DNA"/>
</dbReference>
<keyword evidence="11 29" id="KW-0862">Zinc</keyword>
<feature type="binding site" evidence="32 33">
    <location>
        <position position="35"/>
    </location>
    <ligand>
        <name>Zn(2+)</name>
        <dbReference type="ChEBI" id="CHEBI:29105"/>
        <label>1</label>
    </ligand>
</feature>
<reference evidence="29" key="3">
    <citation type="journal article" date="2006" name="J. Mol. Biol.">
        <title>Crystal structure of Pseudomonas aeruginosa SPM-1 provides insights into variable zinc affinity of metallo-beta-lactamases.</title>
        <authorList>
            <person name="Murphy T.A."/>
            <person name="Catto L.E."/>
            <person name="Halford S.E."/>
            <person name="Hadfield A.T."/>
            <person name="Minor W."/>
            <person name="Walsh T.R."/>
            <person name="Spencer J."/>
        </authorList>
    </citation>
    <scope>X-RAY CRYSTALLOGRAPHY (1.90 ANGSTROMS) OF 31-276 IN COMPLEX WITH ZN(2+)</scope>
    <scope>CYSTEINE SULFENIC ACID (-SOH) AT CYS-214</scope>
    <scope>SULFINATION AT CYS-214</scope>
</reference>
<dbReference type="PROSITE" id="PS00744">
    <property type="entry name" value="BETA_LACTAMASE_B_2"/>
    <property type="match status" value="1"/>
</dbReference>
<keyword evidence="29 30" id="KW-0002">3D-structure</keyword>
<dbReference type="PDB" id="5LS3">
    <property type="method" value="X-ray"/>
    <property type="resolution" value="1.75 A"/>
    <property type="chains" value="A/B=29-276"/>
</dbReference>
<dbReference type="CDD" id="cd16286">
    <property type="entry name" value="SPM-1-like_MBL-B1-B2-like"/>
    <property type="match status" value="1"/>
</dbReference>
<evidence type="ECO:0007829" key="29">
    <source>
        <dbReference type="PDB" id="2FHX"/>
    </source>
</evidence>
<dbReference type="PDBsum" id="2FHX"/>
<feature type="binding site" evidence="30 31">
    <location>
        <position position="214"/>
    </location>
    <ligand>
        <name>Zn(2+)</name>
        <dbReference type="ChEBI" id="CHEBI:29105"/>
        <label>3</label>
    </ligand>
</feature>
<dbReference type="SUPFAM" id="SSF56281">
    <property type="entry name" value="Metallo-hydrolase/oxidoreductase"/>
    <property type="match status" value="1"/>
</dbReference>
<dbReference type="SMART" id="SM00849">
    <property type="entry name" value="Lactamase_B"/>
    <property type="match status" value="1"/>
</dbReference>
<feature type="binding site" evidence="29 30">
    <location>
        <position position="106"/>
    </location>
    <ligand>
        <name>Zn(2+)</name>
        <dbReference type="ChEBI" id="CHEBI:29105"/>
        <label>2</label>
    </ligand>
</feature>
<comment type="catalytic activity">
    <reaction evidence="1">
        <text>a beta-lactam + H2O = a substituted beta-amino acid</text>
        <dbReference type="Rhea" id="RHEA:20401"/>
        <dbReference type="ChEBI" id="CHEBI:15377"/>
        <dbReference type="ChEBI" id="CHEBI:35627"/>
        <dbReference type="ChEBI" id="CHEBI:140347"/>
        <dbReference type="EC" id="3.5.2.6"/>
    </reaction>
</comment>
<dbReference type="PDBsum" id="5LS3"/>
<evidence type="ECO:0007829" key="30">
    <source>
        <dbReference type="PDB" id="4BP0"/>
    </source>
</evidence>
<feature type="binding site" evidence="30 31">
    <location>
        <position position="110"/>
    </location>
    <ligand>
        <name>Zn(2+)</name>
        <dbReference type="ChEBI" id="CHEBI:29105"/>
        <label>3</label>
    </ligand>
</feature>
<keyword evidence="10 26" id="KW-0378">Hydrolase</keyword>
<dbReference type="PDB" id="5NDB">
    <property type="method" value="X-ray"/>
    <property type="resolution" value="2.38 A"/>
    <property type="chains" value="A/B=29-276"/>
</dbReference>
<evidence type="ECO:0000256" key="8">
    <source>
        <dbReference type="ARBA" id="ARBA00022729"/>
    </source>
</evidence>
<proteinExistence type="evidence at protein level"/>
<dbReference type="EMBL" id="GU831558">
    <property type="protein sequence ID" value="ADF36542.1"/>
    <property type="molecule type" value="Genomic_DNA"/>
</dbReference>
<dbReference type="ChEMBL" id="CHEMBL3562178"/>
<feature type="modified residue" description="Cysteine sulfenic acid (-SOH)" evidence="29">
    <location>
        <position position="214"/>
    </location>
</feature>
<reference evidence="16" key="4">
    <citation type="submission" date="2010-02" db="EMBL/GenBank/DDBJ databases">
        <authorList>
            <person name="Matuschek M."/>
            <person name="Wallwey C."/>
            <person name="Li S.-M."/>
        </authorList>
    </citation>
    <scope>NUCLEOTIDE SEQUENCE</scope>
    <source>
        <strain evidence="17">PHB 11</strain>
        <strain evidence="18">PHB 12</strain>
        <strain evidence="19">PHB 18</strain>
        <strain evidence="20">PHB 28</strain>
        <strain evidence="21">PHB 37</strain>
        <strain evidence="22">PHB 47</strain>
        <strain evidence="16">PHB 5</strain>
        <strain evidence="23">PHB 54</strain>
        <strain evidence="24">PHB 58</strain>
        <strain evidence="25">PHB 69</strain>
    </source>
</reference>
<evidence type="ECO:0000313" key="23">
    <source>
        <dbReference type="EMBL" id="ADF36545.1"/>
    </source>
</evidence>